<dbReference type="Proteomes" id="UP000319817">
    <property type="component" value="Chromosome"/>
</dbReference>
<sequence>MLELIAATTIITIALVPALRLTRDGVARSEELENAEMRLALCTSKLEEEMARTAASWNLTTQVGDFGDRGWGQLRFMVAKSDAIADGGIPDSLATIDVVVWHDEDAGNDLDSNERQTRLTTKLAKLISYEYEATIH</sequence>
<reference evidence="1 2" key="1">
    <citation type="submission" date="2019-02" db="EMBL/GenBank/DDBJ databases">
        <title>Deep-cultivation of Planctomycetes and their phenomic and genomic characterization uncovers novel biology.</title>
        <authorList>
            <person name="Wiegand S."/>
            <person name="Jogler M."/>
            <person name="Boedeker C."/>
            <person name="Pinto D."/>
            <person name="Vollmers J."/>
            <person name="Rivas-Marin E."/>
            <person name="Kohn T."/>
            <person name="Peeters S.H."/>
            <person name="Heuer A."/>
            <person name="Rast P."/>
            <person name="Oberbeckmann S."/>
            <person name="Bunk B."/>
            <person name="Jeske O."/>
            <person name="Meyerdierks A."/>
            <person name="Storesund J.E."/>
            <person name="Kallscheuer N."/>
            <person name="Luecker S."/>
            <person name="Lage O.M."/>
            <person name="Pohl T."/>
            <person name="Merkel B.J."/>
            <person name="Hornburger P."/>
            <person name="Mueller R.-W."/>
            <person name="Bruemmer F."/>
            <person name="Labrenz M."/>
            <person name="Spormann A.M."/>
            <person name="Op den Camp H."/>
            <person name="Overmann J."/>
            <person name="Amann R."/>
            <person name="Jetten M.S.M."/>
            <person name="Mascher T."/>
            <person name="Medema M.H."/>
            <person name="Devos D.P."/>
            <person name="Kaster A.-K."/>
            <person name="Ovreas L."/>
            <person name="Rohde M."/>
            <person name="Galperin M.Y."/>
            <person name="Jogler C."/>
        </authorList>
    </citation>
    <scope>NUCLEOTIDE SEQUENCE [LARGE SCALE GENOMIC DNA]</scope>
    <source>
        <strain evidence="1 2">K23_9</strain>
    </source>
</reference>
<dbReference type="AlphaFoldDB" id="A0A517NWE6"/>
<protein>
    <submittedName>
        <fullName evidence="1">Uncharacterized protein</fullName>
    </submittedName>
</protein>
<evidence type="ECO:0000313" key="1">
    <source>
        <dbReference type="EMBL" id="QDT11428.1"/>
    </source>
</evidence>
<organism evidence="1 2">
    <name type="scientific">Stieleria marina</name>
    <dbReference type="NCBI Taxonomy" id="1930275"/>
    <lineage>
        <taxon>Bacteria</taxon>
        <taxon>Pseudomonadati</taxon>
        <taxon>Planctomycetota</taxon>
        <taxon>Planctomycetia</taxon>
        <taxon>Pirellulales</taxon>
        <taxon>Pirellulaceae</taxon>
        <taxon>Stieleria</taxon>
    </lineage>
</organism>
<name>A0A517NWE6_9BACT</name>
<keyword evidence="2" id="KW-1185">Reference proteome</keyword>
<proteinExistence type="predicted"/>
<evidence type="ECO:0000313" key="2">
    <source>
        <dbReference type="Proteomes" id="UP000319817"/>
    </source>
</evidence>
<accession>A0A517NWE6</accession>
<gene>
    <name evidence="1" type="ORF">K239x_34250</name>
</gene>
<dbReference type="EMBL" id="CP036526">
    <property type="protein sequence ID" value="QDT11428.1"/>
    <property type="molecule type" value="Genomic_DNA"/>
</dbReference>